<evidence type="ECO:0000256" key="1">
    <source>
        <dbReference type="SAM" id="SignalP"/>
    </source>
</evidence>
<accession>A0A1H9KZQ4</accession>
<dbReference type="Pfam" id="PF01547">
    <property type="entry name" value="SBP_bac_1"/>
    <property type="match status" value="1"/>
</dbReference>
<dbReference type="STRING" id="1036181.SAMN05421756_10884"/>
<reference evidence="3" key="1">
    <citation type="submission" date="2016-10" db="EMBL/GenBank/DDBJ databases">
        <authorList>
            <person name="Varghese N."/>
            <person name="Submissions S."/>
        </authorList>
    </citation>
    <scope>NUCLEOTIDE SEQUENCE [LARGE SCALE GENOMIC DNA]</scope>
    <source>
        <strain evidence="3">CGMCC 4.6856</strain>
    </source>
</reference>
<feature type="chain" id="PRO_5038425022" evidence="1">
    <location>
        <begin position="25"/>
        <end position="460"/>
    </location>
</feature>
<dbReference type="Proteomes" id="UP000198504">
    <property type="component" value="Unassembled WGS sequence"/>
</dbReference>
<dbReference type="PANTHER" id="PTHR43649:SF14">
    <property type="entry name" value="BLR3389 PROTEIN"/>
    <property type="match status" value="1"/>
</dbReference>
<proteinExistence type="predicted"/>
<protein>
    <submittedName>
        <fullName evidence="2">Multiple sugar transport system substrate-binding protein</fullName>
    </submittedName>
</protein>
<dbReference type="Gene3D" id="3.40.190.10">
    <property type="entry name" value="Periplasmic binding protein-like II"/>
    <property type="match status" value="2"/>
</dbReference>
<dbReference type="InterPro" id="IPR050490">
    <property type="entry name" value="Bact_solute-bd_prot1"/>
</dbReference>
<sequence length="460" mass="49348">MISRRTTLAAAALAVTLGALPACSSSSSGSGSSGGASDDAPKTITVAYQKFGAFTQMDSHMTKVKAEYEAAHPGVTVKLNPIQADENDYYTKLNLMNRTPSTAPDVLYEDTFLVNSDIDAGYLAPLDDYTSKWADWSQFTESAQSAGKGADGKIYGIPMGTDTRALYYNKELFAKAGLPTDWQPKTWDDILAAARTIKAKEPDVLPFNIYSGKGAGEGSTMQGLEMLLYGTKNTLYDDASKKWITSSPGLTDSFTFLKTVFDEGLAPKPQDALDPQWGTKLSTELIPSSKVAIALDGSWQTSTWKKDGAKPWADYSKTLGVAAMPTQHGDAPGATSMSGGWLLSVGAKSKNPQAAWDFISTALNKENTLAYDTSASQIAERKDVSSDPAYLESDPFAKTFTDLVQYTHFRPAYSKYPRVSDAIQQTMETVMTGQAPVDQALAQFQKTVTAVVGADAATTA</sequence>
<gene>
    <name evidence="2" type="ORF">SAMN05421756_10884</name>
</gene>
<keyword evidence="3" id="KW-1185">Reference proteome</keyword>
<name>A0A1H9KZQ4_9ACTN</name>
<keyword evidence="1" id="KW-0732">Signal</keyword>
<dbReference type="AlphaFoldDB" id="A0A1H9KZQ4"/>
<evidence type="ECO:0000313" key="2">
    <source>
        <dbReference type="EMBL" id="SER04489.1"/>
    </source>
</evidence>
<organism evidence="2 3">
    <name type="scientific">Microlunatus flavus</name>
    <dbReference type="NCBI Taxonomy" id="1036181"/>
    <lineage>
        <taxon>Bacteria</taxon>
        <taxon>Bacillati</taxon>
        <taxon>Actinomycetota</taxon>
        <taxon>Actinomycetes</taxon>
        <taxon>Propionibacteriales</taxon>
        <taxon>Propionibacteriaceae</taxon>
        <taxon>Microlunatus</taxon>
    </lineage>
</organism>
<keyword evidence="2" id="KW-0813">Transport</keyword>
<dbReference type="InterPro" id="IPR006059">
    <property type="entry name" value="SBP"/>
</dbReference>
<feature type="signal peptide" evidence="1">
    <location>
        <begin position="1"/>
        <end position="24"/>
    </location>
</feature>
<dbReference type="SUPFAM" id="SSF53850">
    <property type="entry name" value="Periplasmic binding protein-like II"/>
    <property type="match status" value="1"/>
</dbReference>
<keyword evidence="2" id="KW-0762">Sugar transport</keyword>
<evidence type="ECO:0000313" key="3">
    <source>
        <dbReference type="Proteomes" id="UP000198504"/>
    </source>
</evidence>
<dbReference type="PANTHER" id="PTHR43649">
    <property type="entry name" value="ARABINOSE-BINDING PROTEIN-RELATED"/>
    <property type="match status" value="1"/>
</dbReference>
<dbReference type="OrthoDB" id="3171346at2"/>
<dbReference type="EMBL" id="FOFA01000008">
    <property type="protein sequence ID" value="SER04489.1"/>
    <property type="molecule type" value="Genomic_DNA"/>
</dbReference>
<dbReference type="RefSeq" id="WP_091183793.1">
    <property type="nucleotide sequence ID" value="NZ_FOFA01000008.1"/>
</dbReference>